<evidence type="ECO:0000256" key="4">
    <source>
        <dbReference type="RuleBase" id="RU003719"/>
    </source>
</evidence>
<dbReference type="PROSITE" id="PS00671">
    <property type="entry name" value="D_2_HYDROXYACID_DH_3"/>
    <property type="match status" value="1"/>
</dbReference>
<keyword evidence="8" id="KW-1185">Reference proteome</keyword>
<evidence type="ECO:0000256" key="3">
    <source>
        <dbReference type="ARBA" id="ARBA00023027"/>
    </source>
</evidence>
<dbReference type="Pfam" id="PF00389">
    <property type="entry name" value="2-Hacid_dh"/>
    <property type="match status" value="1"/>
</dbReference>
<feature type="domain" description="D-isomer specific 2-hydroxyacid dehydrogenase catalytic" evidence="5">
    <location>
        <begin position="59"/>
        <end position="306"/>
    </location>
</feature>
<organism evidence="7 8">
    <name type="scientific">Nocardioides marinquilinus</name>
    <dbReference type="NCBI Taxonomy" id="1210400"/>
    <lineage>
        <taxon>Bacteria</taxon>
        <taxon>Bacillati</taxon>
        <taxon>Actinomycetota</taxon>
        <taxon>Actinomycetes</taxon>
        <taxon>Propionibacteriales</taxon>
        <taxon>Nocardioidaceae</taxon>
        <taxon>Nocardioides</taxon>
    </lineage>
</organism>
<reference evidence="8" key="1">
    <citation type="journal article" date="2019" name="Int. J. Syst. Evol. Microbiol.">
        <title>The Global Catalogue of Microorganisms (GCM) 10K type strain sequencing project: providing services to taxonomists for standard genome sequencing and annotation.</title>
        <authorList>
            <consortium name="The Broad Institute Genomics Platform"/>
            <consortium name="The Broad Institute Genome Sequencing Center for Infectious Disease"/>
            <person name="Wu L."/>
            <person name="Ma J."/>
        </authorList>
    </citation>
    <scope>NUCLEOTIDE SEQUENCE [LARGE SCALE GENOMIC DNA]</scope>
    <source>
        <strain evidence="8">JCM 18459</strain>
    </source>
</reference>
<dbReference type="RefSeq" id="WP_345459676.1">
    <property type="nucleotide sequence ID" value="NZ_BAABKG010000003.1"/>
</dbReference>
<comment type="similarity">
    <text evidence="1 4">Belongs to the D-isomer specific 2-hydroxyacid dehydrogenase family.</text>
</comment>
<dbReference type="InterPro" id="IPR006139">
    <property type="entry name" value="D-isomer_2_OHA_DH_cat_dom"/>
</dbReference>
<feature type="domain" description="D-isomer specific 2-hydroxyacid dehydrogenase NAD-binding" evidence="6">
    <location>
        <begin position="106"/>
        <end position="275"/>
    </location>
</feature>
<keyword evidence="3" id="KW-0520">NAD</keyword>
<dbReference type="InterPro" id="IPR036291">
    <property type="entry name" value="NAD(P)-bd_dom_sf"/>
</dbReference>
<dbReference type="CDD" id="cd12166">
    <property type="entry name" value="2-Hacid_dh_7"/>
    <property type="match status" value="1"/>
</dbReference>
<dbReference type="PANTHER" id="PTHR43333">
    <property type="entry name" value="2-HACID_DH_C DOMAIN-CONTAINING PROTEIN"/>
    <property type="match status" value="1"/>
</dbReference>
<evidence type="ECO:0000256" key="1">
    <source>
        <dbReference type="ARBA" id="ARBA00005854"/>
    </source>
</evidence>
<dbReference type="EMBL" id="BAABKG010000003">
    <property type="protein sequence ID" value="GAA5150782.1"/>
    <property type="molecule type" value="Genomic_DNA"/>
</dbReference>
<dbReference type="Gene3D" id="3.40.50.720">
    <property type="entry name" value="NAD(P)-binding Rossmann-like Domain"/>
    <property type="match status" value="2"/>
</dbReference>
<evidence type="ECO:0000256" key="2">
    <source>
        <dbReference type="ARBA" id="ARBA00023002"/>
    </source>
</evidence>
<name>A0ABP9PSQ8_9ACTN</name>
<proteinExistence type="inferred from homology"/>
<evidence type="ECO:0000259" key="5">
    <source>
        <dbReference type="Pfam" id="PF00389"/>
    </source>
</evidence>
<keyword evidence="2 4" id="KW-0560">Oxidoreductase</keyword>
<accession>A0ABP9PSQ8</accession>
<dbReference type="InterPro" id="IPR029753">
    <property type="entry name" value="D-isomer_DH_CS"/>
</dbReference>
<dbReference type="InterPro" id="IPR006140">
    <property type="entry name" value="D-isomer_DH_NAD-bd"/>
</dbReference>
<sequence length="311" mass="33044">MPDPLVWLPFDPAELDEAGGAPAGLRYEVVDATGQVPDSVADVRFYVPPYSVGPEVTAAMERMTALEVVQTLTAGVDNIAHAVPDGVTLCRGEGIHDTSTAELALTLTLAGLRGVPHAVRAADRREWAPQWWPALADKRVLLLGHGAIGRAIERRLEPFEVDVVRVARTARGGDRSVHALDDLPDLLPTADVVVLVVPLTDATRGLVDADFLARMKDGALLVNVARGAVVVTDDLLAVLRTGRVTAALDVVDPEPLPADHPLWEAPGLLLTPHVGGASSAMWPRARRVVRAQLERYAQGEPLAGVVPPDGP</sequence>
<dbReference type="Proteomes" id="UP001500221">
    <property type="component" value="Unassembled WGS sequence"/>
</dbReference>
<dbReference type="Pfam" id="PF02826">
    <property type="entry name" value="2-Hacid_dh_C"/>
    <property type="match status" value="1"/>
</dbReference>
<evidence type="ECO:0000259" key="6">
    <source>
        <dbReference type="Pfam" id="PF02826"/>
    </source>
</evidence>
<protein>
    <submittedName>
        <fullName evidence="7">2-hydroxyacid dehydrogenase</fullName>
    </submittedName>
</protein>
<dbReference type="PANTHER" id="PTHR43333:SF1">
    <property type="entry name" value="D-ISOMER SPECIFIC 2-HYDROXYACID DEHYDROGENASE NAD-BINDING DOMAIN-CONTAINING PROTEIN"/>
    <property type="match status" value="1"/>
</dbReference>
<comment type="caution">
    <text evidence="7">The sequence shown here is derived from an EMBL/GenBank/DDBJ whole genome shotgun (WGS) entry which is preliminary data.</text>
</comment>
<dbReference type="SUPFAM" id="SSF51735">
    <property type="entry name" value="NAD(P)-binding Rossmann-fold domains"/>
    <property type="match status" value="1"/>
</dbReference>
<evidence type="ECO:0000313" key="7">
    <source>
        <dbReference type="EMBL" id="GAA5150782.1"/>
    </source>
</evidence>
<gene>
    <name evidence="7" type="ORF">GCM10023340_28550</name>
</gene>
<evidence type="ECO:0000313" key="8">
    <source>
        <dbReference type="Proteomes" id="UP001500221"/>
    </source>
</evidence>